<protein>
    <submittedName>
        <fullName evidence="1">Uncharacterized protein</fullName>
    </submittedName>
</protein>
<proteinExistence type="predicted"/>
<keyword evidence="2" id="KW-1185">Reference proteome</keyword>
<evidence type="ECO:0000313" key="1">
    <source>
        <dbReference type="EMBL" id="KAF2007313.1"/>
    </source>
</evidence>
<dbReference type="AlphaFoldDB" id="A0A6A5X319"/>
<organism evidence="1 2">
    <name type="scientific">Amniculicola lignicola CBS 123094</name>
    <dbReference type="NCBI Taxonomy" id="1392246"/>
    <lineage>
        <taxon>Eukaryota</taxon>
        <taxon>Fungi</taxon>
        <taxon>Dikarya</taxon>
        <taxon>Ascomycota</taxon>
        <taxon>Pezizomycotina</taxon>
        <taxon>Dothideomycetes</taxon>
        <taxon>Pleosporomycetidae</taxon>
        <taxon>Pleosporales</taxon>
        <taxon>Amniculicolaceae</taxon>
        <taxon>Amniculicola</taxon>
    </lineage>
</organism>
<dbReference type="OrthoDB" id="10630249at2759"/>
<gene>
    <name evidence="1" type="ORF">P154DRAFT_558596</name>
</gene>
<dbReference type="Proteomes" id="UP000799779">
    <property type="component" value="Unassembled WGS sequence"/>
</dbReference>
<name>A0A6A5X319_9PLEO</name>
<evidence type="ECO:0000313" key="2">
    <source>
        <dbReference type="Proteomes" id="UP000799779"/>
    </source>
</evidence>
<reference evidence="1" key="1">
    <citation type="journal article" date="2020" name="Stud. Mycol.">
        <title>101 Dothideomycetes genomes: a test case for predicting lifestyles and emergence of pathogens.</title>
        <authorList>
            <person name="Haridas S."/>
            <person name="Albert R."/>
            <person name="Binder M."/>
            <person name="Bloem J."/>
            <person name="Labutti K."/>
            <person name="Salamov A."/>
            <person name="Andreopoulos B."/>
            <person name="Baker S."/>
            <person name="Barry K."/>
            <person name="Bills G."/>
            <person name="Bluhm B."/>
            <person name="Cannon C."/>
            <person name="Castanera R."/>
            <person name="Culley D."/>
            <person name="Daum C."/>
            <person name="Ezra D."/>
            <person name="Gonzalez J."/>
            <person name="Henrissat B."/>
            <person name="Kuo A."/>
            <person name="Liang C."/>
            <person name="Lipzen A."/>
            <person name="Lutzoni F."/>
            <person name="Magnuson J."/>
            <person name="Mondo S."/>
            <person name="Nolan M."/>
            <person name="Ohm R."/>
            <person name="Pangilinan J."/>
            <person name="Park H.-J."/>
            <person name="Ramirez L."/>
            <person name="Alfaro M."/>
            <person name="Sun H."/>
            <person name="Tritt A."/>
            <person name="Yoshinaga Y."/>
            <person name="Zwiers L.-H."/>
            <person name="Turgeon B."/>
            <person name="Goodwin S."/>
            <person name="Spatafora J."/>
            <person name="Crous P."/>
            <person name="Grigoriev I."/>
        </authorList>
    </citation>
    <scope>NUCLEOTIDE SEQUENCE</scope>
    <source>
        <strain evidence="1">CBS 123094</strain>
    </source>
</reference>
<sequence length="285" mass="33025">MSGSNDYPKCPVCNSKITRPTKPVVNNPFEIGICMSASEYDRVRSWAVEKQEQAKAAKEYKKATGYEEEQNEFKNRRTRAIDRECLKIEGEEAKEMVRHALEIEMERLFGKNKNGEEPDEIEDVWTMWLVGTEKQKDMCVHQARESPTQFNIKSHLVPATFEHPSEGLDIDRKRDVWMCVGDTSEEQWDSLRRCINGGKEIWCEMTDASGQFRVEVGMRNLRPVEGLIKNSFHKLVRKKRSETDAEKRTAISLCVSDEYRSKACDSRCPRKHDSLLMPLDQNQLD</sequence>
<accession>A0A6A5X319</accession>
<dbReference type="EMBL" id="ML977557">
    <property type="protein sequence ID" value="KAF2007313.1"/>
    <property type="molecule type" value="Genomic_DNA"/>
</dbReference>